<dbReference type="NCBIfam" id="TIGR02622">
    <property type="entry name" value="CDP_4_6_dhtase"/>
    <property type="match status" value="1"/>
</dbReference>
<feature type="domain" description="NAD(P)-binding" evidence="1">
    <location>
        <begin position="12"/>
        <end position="318"/>
    </location>
</feature>
<gene>
    <name evidence="2" type="primary">ddhB</name>
    <name evidence="2" type="ORF">MU1_26560</name>
</gene>
<sequence length="353" mass="38832">MMNRFWSGKKVLVTGHTGFKGSWLCAWLQHLGAEVTGFSLPASEAPNLAACLSLELTSVEGDITNAAAVSKAITDQQPDIVFHLAAQALVRASYQDPLGTFLTNAYGTAALLDASRHSPATKVIVNITTDKVYENKETLSGYTEEDRLGGYDAYSASKACSELITSSYRDAFLAPLGKRVVTARAGNVIGGGDWAPDRIVPDLVRSITSGQSPVLRNPHAIRPWQHVLEPLHGYLLLAEKLWEDEKFGGAWNFGQTTGQGISVGELASRLIRQWGNLPLFTYDNSEQPHETNTLLLQSDKARNMLGWHSRLSFDETIAWTSDWYRAYYNGENMNAFTLGQITQYEQLEVNSVG</sequence>
<dbReference type="CDD" id="cd05252">
    <property type="entry name" value="CDP_GD_SDR_e"/>
    <property type="match status" value="1"/>
</dbReference>
<protein>
    <submittedName>
        <fullName evidence="2">CDP-glucose 4,6-dehydratase</fullName>
    </submittedName>
</protein>
<dbReference type="Gene3D" id="3.90.25.10">
    <property type="entry name" value="UDP-galactose 4-epimerase, domain 1"/>
    <property type="match status" value="1"/>
</dbReference>
<dbReference type="InterPro" id="IPR016040">
    <property type="entry name" value="NAD(P)-bd_dom"/>
</dbReference>
<dbReference type="RefSeq" id="WP_284239052.1">
    <property type="nucleotide sequence ID" value="NZ_BSSQ01000011.1"/>
</dbReference>
<keyword evidence="3" id="KW-1185">Reference proteome</keyword>
<accession>A0ABQ6GBI3</accession>
<comment type="caution">
    <text evidence="2">The sequence shown here is derived from an EMBL/GenBank/DDBJ whole genome shotgun (WGS) entry which is preliminary data.</text>
</comment>
<evidence type="ECO:0000313" key="2">
    <source>
        <dbReference type="EMBL" id="GLX68311.1"/>
    </source>
</evidence>
<name>A0ABQ6GBI3_9BACL</name>
<dbReference type="SUPFAM" id="SSF51735">
    <property type="entry name" value="NAD(P)-binding Rossmann-fold domains"/>
    <property type="match status" value="1"/>
</dbReference>
<dbReference type="Proteomes" id="UP001157114">
    <property type="component" value="Unassembled WGS sequence"/>
</dbReference>
<proteinExistence type="predicted"/>
<dbReference type="Pfam" id="PF16363">
    <property type="entry name" value="GDP_Man_Dehyd"/>
    <property type="match status" value="1"/>
</dbReference>
<dbReference type="PANTHER" id="PTHR43000">
    <property type="entry name" value="DTDP-D-GLUCOSE 4,6-DEHYDRATASE-RELATED"/>
    <property type="match status" value="1"/>
</dbReference>
<evidence type="ECO:0000259" key="1">
    <source>
        <dbReference type="Pfam" id="PF16363"/>
    </source>
</evidence>
<dbReference type="InterPro" id="IPR036291">
    <property type="entry name" value="NAD(P)-bd_dom_sf"/>
</dbReference>
<dbReference type="InterPro" id="IPR013445">
    <property type="entry name" value="CDP_4_6_deHydtase"/>
</dbReference>
<dbReference type="EMBL" id="BSSQ01000011">
    <property type="protein sequence ID" value="GLX68311.1"/>
    <property type="molecule type" value="Genomic_DNA"/>
</dbReference>
<evidence type="ECO:0000313" key="3">
    <source>
        <dbReference type="Proteomes" id="UP001157114"/>
    </source>
</evidence>
<reference evidence="2 3" key="1">
    <citation type="submission" date="2023-03" db="EMBL/GenBank/DDBJ databases">
        <title>Draft genome sequence of the bacteria which degrade cell wall of Tricholomamatutake.</title>
        <authorList>
            <person name="Konishi Y."/>
            <person name="Fukuta Y."/>
            <person name="Shirasaka N."/>
        </authorList>
    </citation>
    <scope>NUCLEOTIDE SEQUENCE [LARGE SCALE GENOMIC DNA]</scope>
    <source>
        <strain evidence="3">mu1</strain>
    </source>
</reference>
<organism evidence="2 3">
    <name type="scientific">Paenibacillus glycanilyticus</name>
    <dbReference type="NCBI Taxonomy" id="126569"/>
    <lineage>
        <taxon>Bacteria</taxon>
        <taxon>Bacillati</taxon>
        <taxon>Bacillota</taxon>
        <taxon>Bacilli</taxon>
        <taxon>Bacillales</taxon>
        <taxon>Paenibacillaceae</taxon>
        <taxon>Paenibacillus</taxon>
    </lineage>
</organism>
<dbReference type="Gene3D" id="3.40.50.720">
    <property type="entry name" value="NAD(P)-binding Rossmann-like Domain"/>
    <property type="match status" value="1"/>
</dbReference>